<dbReference type="SUPFAM" id="SSF52279">
    <property type="entry name" value="Beta-D-glucan exohydrolase, C-terminal domain"/>
    <property type="match status" value="1"/>
</dbReference>
<dbReference type="InterPro" id="IPR017853">
    <property type="entry name" value="GH"/>
</dbReference>
<evidence type="ECO:0000313" key="5">
    <source>
        <dbReference type="Proteomes" id="UP000834106"/>
    </source>
</evidence>
<keyword evidence="2" id="KW-0326">Glycosidase</keyword>
<evidence type="ECO:0000259" key="3">
    <source>
        <dbReference type="Pfam" id="PF01915"/>
    </source>
</evidence>
<dbReference type="GO" id="GO:0009505">
    <property type="term" value="C:plant-type cell wall"/>
    <property type="evidence" value="ECO:0007669"/>
    <property type="project" value="TreeGrafter"/>
</dbReference>
<dbReference type="Proteomes" id="UP000834106">
    <property type="component" value="Chromosome 10"/>
</dbReference>
<dbReference type="SUPFAM" id="SSF51445">
    <property type="entry name" value="(Trans)glycosidases"/>
    <property type="match status" value="1"/>
</dbReference>
<dbReference type="InterPro" id="IPR002772">
    <property type="entry name" value="Glyco_hydro_3_C"/>
</dbReference>
<evidence type="ECO:0000256" key="2">
    <source>
        <dbReference type="ARBA" id="ARBA00023295"/>
    </source>
</evidence>
<organism evidence="4 5">
    <name type="scientific">Fraxinus pennsylvanica</name>
    <dbReference type="NCBI Taxonomy" id="56036"/>
    <lineage>
        <taxon>Eukaryota</taxon>
        <taxon>Viridiplantae</taxon>
        <taxon>Streptophyta</taxon>
        <taxon>Embryophyta</taxon>
        <taxon>Tracheophyta</taxon>
        <taxon>Spermatophyta</taxon>
        <taxon>Magnoliopsida</taxon>
        <taxon>eudicotyledons</taxon>
        <taxon>Gunneridae</taxon>
        <taxon>Pentapetalae</taxon>
        <taxon>asterids</taxon>
        <taxon>lamiids</taxon>
        <taxon>Lamiales</taxon>
        <taxon>Oleaceae</taxon>
        <taxon>Oleeae</taxon>
        <taxon>Fraxinus</taxon>
    </lineage>
</organism>
<dbReference type="InterPro" id="IPR036881">
    <property type="entry name" value="Glyco_hydro_3_C_sf"/>
</dbReference>
<reference evidence="4" key="1">
    <citation type="submission" date="2023-05" db="EMBL/GenBank/DDBJ databases">
        <authorList>
            <person name="Huff M."/>
        </authorList>
    </citation>
    <scope>NUCLEOTIDE SEQUENCE</scope>
</reference>
<dbReference type="PANTHER" id="PTHR42721">
    <property type="entry name" value="SUGAR HYDROLASE-RELATED"/>
    <property type="match status" value="1"/>
</dbReference>
<proteinExistence type="predicted"/>
<keyword evidence="5" id="KW-1185">Reference proteome</keyword>
<keyword evidence="1" id="KW-0378">Hydrolase</keyword>
<dbReference type="InterPro" id="IPR044993">
    <property type="entry name" value="BXL"/>
</dbReference>
<dbReference type="PANTHER" id="PTHR42721:SF14">
    <property type="entry name" value="BETA-D-XYLOSIDASE 4-RELATED"/>
    <property type="match status" value="1"/>
</dbReference>
<gene>
    <name evidence="4" type="ORF">FPE_LOCUS17061</name>
</gene>
<dbReference type="Pfam" id="PF01915">
    <property type="entry name" value="Glyco_hydro_3_C"/>
    <property type="match status" value="1"/>
</dbReference>
<dbReference type="GO" id="GO:0031222">
    <property type="term" value="P:arabinan catabolic process"/>
    <property type="evidence" value="ECO:0007669"/>
    <property type="project" value="TreeGrafter"/>
</dbReference>
<sequence length="295" mass="31983">MGKSRRGHETPEEDPFLSSKYAVAYVRGQQDLMDKFHPPFKSCECCGGTLTANGYIVSDYDSLEKSLQFQHYTKTLEETAALAIQSGILCKYATTLQGLTASVATVYYPGFDHVACGNVQVKESNEIASSSDAVVLVMGSEQSIEREALGRIGTLPGQQSLLISEVANASKGPVILVIMSGGGMDVWFARIIPKFLAFCVGNFPGEAATADKIFGWMAAGDMVSTVMSRKGSHDNETRHCHGIPWSNILFCKGETVYSSLEGQSYSQVDHHLVRAPTFVSHQLASLLMQGKPARI</sequence>
<dbReference type="Gene3D" id="3.40.50.1700">
    <property type="entry name" value="Glycoside hydrolase family 3 C-terminal domain"/>
    <property type="match status" value="1"/>
</dbReference>
<dbReference type="AlphaFoldDB" id="A0AAD1ZH07"/>
<evidence type="ECO:0000256" key="1">
    <source>
        <dbReference type="ARBA" id="ARBA00022801"/>
    </source>
</evidence>
<evidence type="ECO:0000313" key="4">
    <source>
        <dbReference type="EMBL" id="CAI9769229.1"/>
    </source>
</evidence>
<accession>A0AAD1ZH07</accession>
<dbReference type="GO" id="GO:0009044">
    <property type="term" value="F:xylan 1,4-beta-xylosidase activity"/>
    <property type="evidence" value="ECO:0007669"/>
    <property type="project" value="InterPro"/>
</dbReference>
<name>A0AAD1ZH07_9LAMI</name>
<dbReference type="GO" id="GO:0046556">
    <property type="term" value="F:alpha-L-arabinofuranosidase activity"/>
    <property type="evidence" value="ECO:0007669"/>
    <property type="project" value="TreeGrafter"/>
</dbReference>
<feature type="domain" description="Glycoside hydrolase family 3 C-terminal" evidence="3">
    <location>
        <begin position="86"/>
        <end position="216"/>
    </location>
</feature>
<protein>
    <recommendedName>
        <fullName evidence="3">Glycoside hydrolase family 3 C-terminal domain-containing protein</fullName>
    </recommendedName>
</protein>
<dbReference type="GO" id="GO:0045493">
    <property type="term" value="P:xylan catabolic process"/>
    <property type="evidence" value="ECO:0007669"/>
    <property type="project" value="InterPro"/>
</dbReference>
<dbReference type="EMBL" id="OU503045">
    <property type="protein sequence ID" value="CAI9769229.1"/>
    <property type="molecule type" value="Genomic_DNA"/>
</dbReference>